<dbReference type="GO" id="GO:0003735">
    <property type="term" value="F:structural constituent of ribosome"/>
    <property type="evidence" value="ECO:0007669"/>
    <property type="project" value="InterPro"/>
</dbReference>
<dbReference type="EMBL" id="CDMZ01000045">
    <property type="protein sequence ID" value="CEM05335.1"/>
    <property type="molecule type" value="Genomic_DNA"/>
</dbReference>
<evidence type="ECO:0000256" key="4">
    <source>
        <dbReference type="SAM" id="MobiDB-lite"/>
    </source>
</evidence>
<dbReference type="AlphaFoldDB" id="A0A0G4F0X8"/>
<proteinExistence type="inferred from homology"/>
<organism evidence="5">
    <name type="scientific">Chromera velia CCMP2878</name>
    <dbReference type="NCBI Taxonomy" id="1169474"/>
    <lineage>
        <taxon>Eukaryota</taxon>
        <taxon>Sar</taxon>
        <taxon>Alveolata</taxon>
        <taxon>Colpodellida</taxon>
        <taxon>Chromeraceae</taxon>
        <taxon>Chromera</taxon>
    </lineage>
</organism>
<evidence type="ECO:0000256" key="1">
    <source>
        <dbReference type="ARBA" id="ARBA00008760"/>
    </source>
</evidence>
<evidence type="ECO:0000256" key="2">
    <source>
        <dbReference type="ARBA" id="ARBA00022980"/>
    </source>
</evidence>
<dbReference type="InterPro" id="IPR034704">
    <property type="entry name" value="Ribosomal_bL28/bL31-like_sf"/>
</dbReference>
<reference evidence="5" key="1">
    <citation type="submission" date="2014-11" db="EMBL/GenBank/DDBJ databases">
        <authorList>
            <person name="Otto D Thomas"/>
            <person name="Naeem Raeece"/>
        </authorList>
    </citation>
    <scope>NUCLEOTIDE SEQUENCE</scope>
</reference>
<accession>A0A0G4F0X8</accession>
<dbReference type="Pfam" id="PF00830">
    <property type="entry name" value="Ribosomal_L28"/>
    <property type="match status" value="1"/>
</dbReference>
<dbReference type="GO" id="GO:0005840">
    <property type="term" value="C:ribosome"/>
    <property type="evidence" value="ECO:0007669"/>
    <property type="project" value="UniProtKB-KW"/>
</dbReference>
<dbReference type="InterPro" id="IPR026569">
    <property type="entry name" value="Ribosomal_bL28"/>
</dbReference>
<sequence>MNEKTTKEIKRGRRFTGWKGPSTRWRHFGVPGKGNPRRNKVTGEPWKPITLPKRRCMLLQQIDNKRARTVTFSDKRNKRVQKVNLHWKRFWWPEGERMVLLRVSCRAMRTIRKLGIDAAAKKYKLPLHKKKYSAGKSPRFRGHPENKYNRRIAGMTKAQFIKAQSMGQVKKEFVTQAAIDFLEFSRTNPTGAYDRKMADLVPDGLETEGMDMAELEALKMVRDRPAGEEEETFEFEAKEEEEEEDDDDEVSASGEDDIGYDPEFDIVEGDGDEGEETGEGVDWEYADESDADGEDVEWVYAEDADGEEGGWVEGEGGEGDGEEGEGE</sequence>
<evidence type="ECO:0000313" key="5">
    <source>
        <dbReference type="EMBL" id="CEM05335.1"/>
    </source>
</evidence>
<feature type="region of interest" description="Disordered" evidence="4">
    <location>
        <begin position="222"/>
        <end position="327"/>
    </location>
</feature>
<keyword evidence="2" id="KW-0689">Ribosomal protein</keyword>
<dbReference type="SUPFAM" id="SSF143800">
    <property type="entry name" value="L28p-like"/>
    <property type="match status" value="1"/>
</dbReference>
<name>A0A0G4F0X8_9ALVE</name>
<gene>
    <name evidence="5" type="ORF">Cvel_14556</name>
</gene>
<dbReference type="Gene3D" id="2.30.170.40">
    <property type="entry name" value="Ribosomal protein L28/L24"/>
    <property type="match status" value="1"/>
</dbReference>
<feature type="compositionally biased region" description="Acidic residues" evidence="4">
    <location>
        <begin position="228"/>
        <end position="327"/>
    </location>
</feature>
<evidence type="ECO:0008006" key="6">
    <source>
        <dbReference type="Google" id="ProtNLM"/>
    </source>
</evidence>
<keyword evidence="3" id="KW-0687">Ribonucleoprotein</keyword>
<protein>
    <recommendedName>
        <fullName evidence="6">50S ribosomal protein L28</fullName>
    </recommendedName>
</protein>
<comment type="similarity">
    <text evidence="1">Belongs to the bacterial ribosomal protein bL28 family.</text>
</comment>
<dbReference type="GO" id="GO:1990904">
    <property type="term" value="C:ribonucleoprotein complex"/>
    <property type="evidence" value="ECO:0007669"/>
    <property type="project" value="UniProtKB-KW"/>
</dbReference>
<dbReference type="InterPro" id="IPR037147">
    <property type="entry name" value="Ribosomal_bL28_sf"/>
</dbReference>
<evidence type="ECO:0000256" key="3">
    <source>
        <dbReference type="ARBA" id="ARBA00023274"/>
    </source>
</evidence>
<dbReference type="VEuPathDB" id="CryptoDB:Cvel_14556"/>